<dbReference type="GO" id="GO:0015562">
    <property type="term" value="F:efflux transmembrane transporter activity"/>
    <property type="evidence" value="ECO:0007669"/>
    <property type="project" value="TreeGrafter"/>
</dbReference>
<reference evidence="5 6" key="1">
    <citation type="submission" date="2018-09" db="EMBL/GenBank/DDBJ databases">
        <authorList>
            <person name="Zhu H."/>
        </authorList>
    </citation>
    <scope>NUCLEOTIDE SEQUENCE [LARGE SCALE GENOMIC DNA]</scope>
    <source>
        <strain evidence="5 6">K2W22B-5</strain>
    </source>
</reference>
<feature type="domain" description="YknX-like C-terminal permuted SH3-like" evidence="4">
    <location>
        <begin position="297"/>
        <end position="366"/>
    </location>
</feature>
<organism evidence="5 6">
    <name type="scientific">Azospirillum cavernae</name>
    <dbReference type="NCBI Taxonomy" id="2320860"/>
    <lineage>
        <taxon>Bacteria</taxon>
        <taxon>Pseudomonadati</taxon>
        <taxon>Pseudomonadota</taxon>
        <taxon>Alphaproteobacteria</taxon>
        <taxon>Rhodospirillales</taxon>
        <taxon>Azospirillaceae</taxon>
        <taxon>Azospirillum</taxon>
    </lineage>
</organism>
<comment type="caution">
    <text evidence="5">The sequence shown here is derived from an EMBL/GenBank/DDBJ whole genome shotgun (WGS) entry which is preliminary data.</text>
</comment>
<dbReference type="InterPro" id="IPR006143">
    <property type="entry name" value="RND_pump_MFP"/>
</dbReference>
<dbReference type="Gene3D" id="2.40.420.20">
    <property type="match status" value="1"/>
</dbReference>
<comment type="similarity">
    <text evidence="1">Belongs to the membrane fusion protein (MFP) (TC 8.A.1) family.</text>
</comment>
<dbReference type="GO" id="GO:1990281">
    <property type="term" value="C:efflux pump complex"/>
    <property type="evidence" value="ECO:0007669"/>
    <property type="project" value="TreeGrafter"/>
</dbReference>
<dbReference type="Pfam" id="PF25989">
    <property type="entry name" value="YknX_C"/>
    <property type="match status" value="1"/>
</dbReference>
<dbReference type="Gene3D" id="2.40.30.170">
    <property type="match status" value="1"/>
</dbReference>
<feature type="coiled-coil region" evidence="2">
    <location>
        <begin position="115"/>
        <end position="142"/>
    </location>
</feature>
<feature type="signal peptide" evidence="3">
    <location>
        <begin position="1"/>
        <end position="18"/>
    </location>
</feature>
<evidence type="ECO:0000313" key="6">
    <source>
        <dbReference type="Proteomes" id="UP000283458"/>
    </source>
</evidence>
<feature type="chain" id="PRO_5019535157" evidence="3">
    <location>
        <begin position="19"/>
        <end position="383"/>
    </location>
</feature>
<name>A0A418VQ87_9PROT</name>
<dbReference type="Gene3D" id="1.10.287.470">
    <property type="entry name" value="Helix hairpin bin"/>
    <property type="match status" value="1"/>
</dbReference>
<dbReference type="EMBL" id="QYUL01000004">
    <property type="protein sequence ID" value="RJF78420.1"/>
    <property type="molecule type" value="Genomic_DNA"/>
</dbReference>
<keyword evidence="6" id="KW-1185">Reference proteome</keyword>
<dbReference type="AlphaFoldDB" id="A0A418VQ87"/>
<protein>
    <submittedName>
        <fullName evidence="5">Efflux RND transporter periplasmic adaptor subunit</fullName>
    </submittedName>
</protein>
<keyword evidence="3" id="KW-0732">Signal</keyword>
<proteinExistence type="inferred from homology"/>
<dbReference type="Gene3D" id="2.40.50.100">
    <property type="match status" value="1"/>
</dbReference>
<dbReference type="PANTHER" id="PTHR30469:SF15">
    <property type="entry name" value="HLYD FAMILY OF SECRETION PROTEINS"/>
    <property type="match status" value="1"/>
</dbReference>
<dbReference type="SUPFAM" id="SSF111369">
    <property type="entry name" value="HlyD-like secretion proteins"/>
    <property type="match status" value="1"/>
</dbReference>
<dbReference type="Proteomes" id="UP000283458">
    <property type="component" value="Unassembled WGS sequence"/>
</dbReference>
<dbReference type="InterPro" id="IPR058637">
    <property type="entry name" value="YknX-like_C"/>
</dbReference>
<evidence type="ECO:0000256" key="2">
    <source>
        <dbReference type="SAM" id="Coils"/>
    </source>
</evidence>
<evidence type="ECO:0000259" key="4">
    <source>
        <dbReference type="Pfam" id="PF25989"/>
    </source>
</evidence>
<keyword evidence="2" id="KW-0175">Coiled coil</keyword>
<sequence length="383" mass="39684">MNRLIPFGMAVAALAALAGGAVILTRAPHAATTGTAADRPADRPSVLTVTATTPQTQDWPQTLVASGALAAWQEAVIGAEVGNLRITELFADVGSTVVRGQELARLSQDSTQAAIRKQEALVAQAKATLAQAQANARRARMVKGSGALSEQQVAEYLIAEDTAKASLAAAQADLDSGRITLAQTRILAVDDGVVTARSATLGNVVSTGAELFRLQRQSRVEWNAELDARQLSQVRPGQKARLTLPDGRRIDGTVRLAAPSLNSATSRGVVSVSLPADSGAMAGGFASGEIELANQSALTAPQSAVVLRDGRSYVFSIGADNRVTRHPVTVGRRRDQRVEILAGLPLGVRIVESGGAFLSDGTPVTVAPSGDPVATAAIPERKS</sequence>
<dbReference type="NCBIfam" id="TIGR01730">
    <property type="entry name" value="RND_mfp"/>
    <property type="match status" value="1"/>
</dbReference>
<evidence type="ECO:0000256" key="3">
    <source>
        <dbReference type="SAM" id="SignalP"/>
    </source>
</evidence>
<dbReference type="PANTHER" id="PTHR30469">
    <property type="entry name" value="MULTIDRUG RESISTANCE PROTEIN MDTA"/>
    <property type="match status" value="1"/>
</dbReference>
<dbReference type="RefSeq" id="WP_119833558.1">
    <property type="nucleotide sequence ID" value="NZ_QYUL01000004.1"/>
</dbReference>
<evidence type="ECO:0000313" key="5">
    <source>
        <dbReference type="EMBL" id="RJF78420.1"/>
    </source>
</evidence>
<accession>A0A418VQ87</accession>
<gene>
    <name evidence="5" type="ORF">D3877_25370</name>
</gene>
<evidence type="ECO:0000256" key="1">
    <source>
        <dbReference type="ARBA" id="ARBA00009477"/>
    </source>
</evidence>
<dbReference type="OrthoDB" id="7265739at2"/>